<evidence type="ECO:0000313" key="2">
    <source>
        <dbReference type="Proteomes" id="UP000748752"/>
    </source>
</evidence>
<sequence>MTKRLRAPRLFHPAPPINEMQICSVYFPTTEAAVNAGFTPITGAHPGACTLLELPAEQYRDALLRVRQHVDGLGAERHAAPSRAALRLRQGTVSYQQARRIAQAGRVEGVIINPETAAILCDFPYGMSFALEYA</sequence>
<name>A0ABS1CQ93_9GAMM</name>
<dbReference type="EMBL" id="NRRV01000279">
    <property type="protein sequence ID" value="MBK1634097.1"/>
    <property type="molecule type" value="Genomic_DNA"/>
</dbReference>
<reference evidence="1 2" key="1">
    <citation type="journal article" date="2020" name="Microorganisms">
        <title>Osmotic Adaptation and Compatible Solute Biosynthesis of Phototrophic Bacteria as Revealed from Genome Analyses.</title>
        <authorList>
            <person name="Imhoff J.F."/>
            <person name="Rahn T."/>
            <person name="Kunzel S."/>
            <person name="Keller A."/>
            <person name="Neulinger S.C."/>
        </authorList>
    </citation>
    <scope>NUCLEOTIDE SEQUENCE [LARGE SCALE GENOMIC DNA]</scope>
    <source>
        <strain evidence="1 2">DSM 6210</strain>
    </source>
</reference>
<comment type="caution">
    <text evidence="1">The sequence shown here is derived from an EMBL/GenBank/DDBJ whole genome shotgun (WGS) entry which is preliminary data.</text>
</comment>
<keyword evidence="2" id="KW-1185">Reference proteome</keyword>
<accession>A0ABS1CQ93</accession>
<protein>
    <submittedName>
        <fullName evidence="1">Uncharacterized protein</fullName>
    </submittedName>
</protein>
<dbReference type="Proteomes" id="UP000748752">
    <property type="component" value="Unassembled WGS sequence"/>
</dbReference>
<proteinExistence type="predicted"/>
<organism evidence="1 2">
    <name type="scientific">Thiohalocapsa halophila</name>
    <dbReference type="NCBI Taxonomy" id="69359"/>
    <lineage>
        <taxon>Bacteria</taxon>
        <taxon>Pseudomonadati</taxon>
        <taxon>Pseudomonadota</taxon>
        <taxon>Gammaproteobacteria</taxon>
        <taxon>Chromatiales</taxon>
        <taxon>Chromatiaceae</taxon>
        <taxon>Thiohalocapsa</taxon>
    </lineage>
</organism>
<gene>
    <name evidence="1" type="ORF">CKO31_25960</name>
</gene>
<feature type="non-terminal residue" evidence="1">
    <location>
        <position position="134"/>
    </location>
</feature>
<evidence type="ECO:0000313" key="1">
    <source>
        <dbReference type="EMBL" id="MBK1634097.1"/>
    </source>
</evidence>
<dbReference type="RefSeq" id="WP_207148139.1">
    <property type="nucleotide sequence ID" value="NZ_NRRV01000279.1"/>
</dbReference>